<dbReference type="InterPro" id="IPR036412">
    <property type="entry name" value="HAD-like_sf"/>
</dbReference>
<evidence type="ECO:0000256" key="2">
    <source>
        <dbReference type="ARBA" id="ARBA00022723"/>
    </source>
</evidence>
<dbReference type="Gene3D" id="3.40.50.1000">
    <property type="entry name" value="HAD superfamily/HAD-like"/>
    <property type="match status" value="1"/>
</dbReference>
<dbReference type="Proteomes" id="UP001165060">
    <property type="component" value="Unassembled WGS sequence"/>
</dbReference>
<sequence>MLSNAELAVSSITSSAAENAGLNAEWIAEMGRGAPPERERRVYANSYVDLGKVSSVGFDYDYTLVQYSSSLQALIYDMAARVLVEKRSYPAQLLALKYDPAFPIRGLAVDRETGWVCQLSYTHKVSLAYRGRRKVDRRTLSETLEGRNALTPSERAARLRPLNDLFSMSECALIADVVGHFTERGFPFHPASVVDDVANSIGDVHRSLDFHRTVARSPGTYFKPTPAMAPVLEGLRSSGKSLFLISNSPFWFVDAGMAHNFGPGWRNLFDVVIASAGKPNFYKEKRRPFREVLLGGGGGGAGGAAGGDLSKENISYEAVTSLSSAKVYTEGCLTELIRLVPSLAPSLATTPKNELAAETSDGPTGRNSNVLYVGDSLFADLVDAKREFGWYTAGVLSELRDEVSNLLEPEYQATKQTIEILLTCLRLSQEFMEADRSEEDSRVLDELETMVSKARDRMNSYLGNEKFGSIFEARHQPSLFSASLRRYCDLYMGSVEALLSYSPKHRFYPEFVGTLPHQLGGAHDKKEAERLVLFGMDGEEGIGIDDDDFFGEVELQTEEQLEAE</sequence>
<dbReference type="EMBL" id="BRYB01002651">
    <property type="protein sequence ID" value="GMI23356.1"/>
    <property type="molecule type" value="Genomic_DNA"/>
</dbReference>
<accession>A0ABQ6MC70</accession>
<keyword evidence="4" id="KW-0460">Magnesium</keyword>
<comment type="caution">
    <text evidence="5">The sequence shown here is derived from an EMBL/GenBank/DDBJ whole genome shotgun (WGS) entry which is preliminary data.</text>
</comment>
<evidence type="ECO:0000256" key="4">
    <source>
        <dbReference type="ARBA" id="ARBA00022842"/>
    </source>
</evidence>
<keyword evidence="3" id="KW-0378">Hydrolase</keyword>
<keyword evidence="6" id="KW-1185">Reference proteome</keyword>
<evidence type="ECO:0000313" key="5">
    <source>
        <dbReference type="EMBL" id="GMI23356.1"/>
    </source>
</evidence>
<evidence type="ECO:0000256" key="1">
    <source>
        <dbReference type="ARBA" id="ARBA00009589"/>
    </source>
</evidence>
<dbReference type="Pfam" id="PF05761">
    <property type="entry name" value="5_nucleotid"/>
    <property type="match status" value="2"/>
</dbReference>
<dbReference type="InterPro" id="IPR023214">
    <property type="entry name" value="HAD_sf"/>
</dbReference>
<keyword evidence="2" id="KW-0479">Metal-binding</keyword>
<dbReference type="NCBIfam" id="TIGR02244">
    <property type="entry name" value="HAD-IG-Ncltidse"/>
    <property type="match status" value="1"/>
</dbReference>
<proteinExistence type="inferred from homology"/>
<protein>
    <submittedName>
        <fullName evidence="5">Uncharacterized protein</fullName>
    </submittedName>
</protein>
<comment type="similarity">
    <text evidence="1">Belongs to the 5'(3')-deoxyribonucleotidase family.</text>
</comment>
<dbReference type="PANTHER" id="PTHR12103">
    <property type="entry name" value="5'-NUCLEOTIDASE DOMAIN-CONTAINING"/>
    <property type="match status" value="1"/>
</dbReference>
<name>A0ABQ6MC70_9STRA</name>
<organism evidence="5 6">
    <name type="scientific">Tetraparma gracilis</name>
    <dbReference type="NCBI Taxonomy" id="2962635"/>
    <lineage>
        <taxon>Eukaryota</taxon>
        <taxon>Sar</taxon>
        <taxon>Stramenopiles</taxon>
        <taxon>Ochrophyta</taxon>
        <taxon>Bolidophyceae</taxon>
        <taxon>Parmales</taxon>
        <taxon>Triparmaceae</taxon>
        <taxon>Tetraparma</taxon>
    </lineage>
</organism>
<dbReference type="PANTHER" id="PTHR12103:SF12">
    <property type="entry name" value="FI20020P1"/>
    <property type="match status" value="1"/>
</dbReference>
<gene>
    <name evidence="5" type="ORF">TeGR_g8348</name>
</gene>
<evidence type="ECO:0000256" key="3">
    <source>
        <dbReference type="ARBA" id="ARBA00022801"/>
    </source>
</evidence>
<dbReference type="InterPro" id="IPR008380">
    <property type="entry name" value="HAD-SF_hydro_IG_5-nucl"/>
</dbReference>
<reference evidence="5 6" key="1">
    <citation type="journal article" date="2023" name="Commun. Biol.">
        <title>Genome analysis of Parmales, the sister group of diatoms, reveals the evolutionary specialization of diatoms from phago-mixotrophs to photoautotrophs.</title>
        <authorList>
            <person name="Ban H."/>
            <person name="Sato S."/>
            <person name="Yoshikawa S."/>
            <person name="Yamada K."/>
            <person name="Nakamura Y."/>
            <person name="Ichinomiya M."/>
            <person name="Sato N."/>
            <person name="Blanc-Mathieu R."/>
            <person name="Endo H."/>
            <person name="Kuwata A."/>
            <person name="Ogata H."/>
        </authorList>
    </citation>
    <scope>NUCLEOTIDE SEQUENCE [LARGE SCALE GENOMIC DNA]</scope>
</reference>
<dbReference type="SUPFAM" id="SSF56784">
    <property type="entry name" value="HAD-like"/>
    <property type="match status" value="1"/>
</dbReference>
<evidence type="ECO:0000313" key="6">
    <source>
        <dbReference type="Proteomes" id="UP001165060"/>
    </source>
</evidence>